<organism evidence="2 3">
    <name type="scientific">Dreissena polymorpha</name>
    <name type="common">Zebra mussel</name>
    <name type="synonym">Mytilus polymorpha</name>
    <dbReference type="NCBI Taxonomy" id="45954"/>
    <lineage>
        <taxon>Eukaryota</taxon>
        <taxon>Metazoa</taxon>
        <taxon>Spiralia</taxon>
        <taxon>Lophotrochozoa</taxon>
        <taxon>Mollusca</taxon>
        <taxon>Bivalvia</taxon>
        <taxon>Autobranchia</taxon>
        <taxon>Heteroconchia</taxon>
        <taxon>Euheterodonta</taxon>
        <taxon>Imparidentia</taxon>
        <taxon>Neoheterodontei</taxon>
        <taxon>Myida</taxon>
        <taxon>Dreissenoidea</taxon>
        <taxon>Dreissenidae</taxon>
        <taxon>Dreissena</taxon>
    </lineage>
</organism>
<dbReference type="EMBL" id="JAIWYP010000003">
    <property type="protein sequence ID" value="KAH3854630.1"/>
    <property type="molecule type" value="Genomic_DNA"/>
</dbReference>
<evidence type="ECO:0000313" key="3">
    <source>
        <dbReference type="Proteomes" id="UP000828390"/>
    </source>
</evidence>
<evidence type="ECO:0000313" key="2">
    <source>
        <dbReference type="EMBL" id="KAH3854630.1"/>
    </source>
</evidence>
<dbReference type="AlphaFoldDB" id="A0A9D4L9T2"/>
<dbReference type="Proteomes" id="UP000828390">
    <property type="component" value="Unassembled WGS sequence"/>
</dbReference>
<feature type="compositionally biased region" description="Basic and acidic residues" evidence="1">
    <location>
        <begin position="14"/>
        <end position="27"/>
    </location>
</feature>
<reference evidence="2" key="2">
    <citation type="submission" date="2020-11" db="EMBL/GenBank/DDBJ databases">
        <authorList>
            <person name="McCartney M.A."/>
            <person name="Auch B."/>
            <person name="Kono T."/>
            <person name="Mallez S."/>
            <person name="Becker A."/>
            <person name="Gohl D.M."/>
            <person name="Silverstein K.A.T."/>
            <person name="Koren S."/>
            <person name="Bechman K.B."/>
            <person name="Herman A."/>
            <person name="Abrahante J.E."/>
            <person name="Garbe J."/>
        </authorList>
    </citation>
    <scope>NUCLEOTIDE SEQUENCE</scope>
    <source>
        <strain evidence="2">Duluth1</strain>
        <tissue evidence="2">Whole animal</tissue>
    </source>
</reference>
<reference evidence="2" key="1">
    <citation type="journal article" date="2019" name="bioRxiv">
        <title>The Genome of the Zebra Mussel, Dreissena polymorpha: A Resource for Invasive Species Research.</title>
        <authorList>
            <person name="McCartney M.A."/>
            <person name="Auch B."/>
            <person name="Kono T."/>
            <person name="Mallez S."/>
            <person name="Zhang Y."/>
            <person name="Obille A."/>
            <person name="Becker A."/>
            <person name="Abrahante J.E."/>
            <person name="Garbe J."/>
            <person name="Badalamenti J.P."/>
            <person name="Herman A."/>
            <person name="Mangelson H."/>
            <person name="Liachko I."/>
            <person name="Sullivan S."/>
            <person name="Sone E.D."/>
            <person name="Koren S."/>
            <person name="Silverstein K.A.T."/>
            <person name="Beckman K.B."/>
            <person name="Gohl D.M."/>
        </authorList>
    </citation>
    <scope>NUCLEOTIDE SEQUENCE</scope>
    <source>
        <strain evidence="2">Duluth1</strain>
        <tissue evidence="2">Whole animal</tissue>
    </source>
</reference>
<feature type="region of interest" description="Disordered" evidence="1">
    <location>
        <begin position="1"/>
        <end position="27"/>
    </location>
</feature>
<name>A0A9D4L9T2_DREPO</name>
<proteinExistence type="predicted"/>
<evidence type="ECO:0000256" key="1">
    <source>
        <dbReference type="SAM" id="MobiDB-lite"/>
    </source>
</evidence>
<sequence>MNIAMQIYTGTHFETSEQRKEGSESRIARDDKDVIRLIQFLTDHNPFNETHTSEAIRNIETGVLCGPNVNVDSAAMIGSEIINLQRLHIQTF</sequence>
<keyword evidence="3" id="KW-1185">Reference proteome</keyword>
<accession>A0A9D4L9T2</accession>
<comment type="caution">
    <text evidence="2">The sequence shown here is derived from an EMBL/GenBank/DDBJ whole genome shotgun (WGS) entry which is preliminary data.</text>
</comment>
<protein>
    <submittedName>
        <fullName evidence="2">Uncharacterized protein</fullName>
    </submittedName>
</protein>
<gene>
    <name evidence="2" type="ORF">DPMN_097175</name>
</gene>